<dbReference type="CDD" id="cd02165">
    <property type="entry name" value="NMNAT"/>
    <property type="match status" value="1"/>
</dbReference>
<proteinExistence type="inferred from homology"/>
<evidence type="ECO:0000256" key="3">
    <source>
        <dbReference type="ARBA" id="ARBA00009014"/>
    </source>
</evidence>
<dbReference type="PANTHER" id="PTHR39321">
    <property type="entry name" value="NICOTINATE-NUCLEOTIDE ADENYLYLTRANSFERASE-RELATED"/>
    <property type="match status" value="1"/>
</dbReference>
<dbReference type="EMBL" id="CP104562">
    <property type="protein sequence ID" value="UXH79891.1"/>
    <property type="molecule type" value="Genomic_DNA"/>
</dbReference>
<name>A0ABY6B3C4_9BURK</name>
<keyword evidence="8 11" id="KW-0067">ATP-binding</keyword>
<dbReference type="Pfam" id="PF01467">
    <property type="entry name" value="CTP_transf_like"/>
    <property type="match status" value="1"/>
</dbReference>
<dbReference type="InterPro" id="IPR005248">
    <property type="entry name" value="NadD/NMNAT"/>
</dbReference>
<dbReference type="SUPFAM" id="SSF52374">
    <property type="entry name" value="Nucleotidylyl transferase"/>
    <property type="match status" value="1"/>
</dbReference>
<dbReference type="PANTHER" id="PTHR39321:SF3">
    <property type="entry name" value="PHOSPHOPANTETHEINE ADENYLYLTRANSFERASE"/>
    <property type="match status" value="1"/>
</dbReference>
<sequence length="241" mass="26325">MKNVARAAMEAAQAKRRGLADAADSEAAGAGAAGNQADAGPAARARQVGWFGGSFDPVHLAHRALAQAALDQLGLDEVRWVVAGQPWQKAGRQLAPAEDRWAMVRLMTADEPRFVPDDRELRRSGPSYTLDSVRGYQEACPDDRLWLILGQDQLAGLPSWRGWEELIVRMGLAVAARAQDEIQAPQALLARPHRLHRLAMPALQWSSTEVRRLAATGGDVRPVVGEEVTGYIARHRLYSEN</sequence>
<evidence type="ECO:0000256" key="6">
    <source>
        <dbReference type="ARBA" id="ARBA00022695"/>
    </source>
</evidence>
<evidence type="ECO:0000259" key="12">
    <source>
        <dbReference type="Pfam" id="PF01467"/>
    </source>
</evidence>
<evidence type="ECO:0000256" key="1">
    <source>
        <dbReference type="ARBA" id="ARBA00002324"/>
    </source>
</evidence>
<evidence type="ECO:0000256" key="11">
    <source>
        <dbReference type="HAMAP-Rule" id="MF_00244"/>
    </source>
</evidence>
<dbReference type="HAMAP" id="MF_00244">
    <property type="entry name" value="NaMN_adenylyltr"/>
    <property type="match status" value="1"/>
</dbReference>
<dbReference type="NCBIfam" id="NF000840">
    <property type="entry name" value="PRK00071.1-3"/>
    <property type="match status" value="1"/>
</dbReference>
<dbReference type="InterPro" id="IPR014729">
    <property type="entry name" value="Rossmann-like_a/b/a_fold"/>
</dbReference>
<keyword evidence="7 11" id="KW-0547">Nucleotide-binding</keyword>
<evidence type="ECO:0000256" key="2">
    <source>
        <dbReference type="ARBA" id="ARBA00005019"/>
    </source>
</evidence>
<comment type="function">
    <text evidence="1 11">Catalyzes the reversible adenylation of nicotinate mononucleotide (NaMN) to nicotinic acid adenine dinucleotide (NaAD).</text>
</comment>
<dbReference type="EC" id="2.7.7.18" evidence="11"/>
<evidence type="ECO:0000256" key="7">
    <source>
        <dbReference type="ARBA" id="ARBA00022741"/>
    </source>
</evidence>
<evidence type="ECO:0000256" key="10">
    <source>
        <dbReference type="ARBA" id="ARBA00048721"/>
    </source>
</evidence>
<comment type="pathway">
    <text evidence="2 11">Cofactor biosynthesis; NAD(+) biosynthesis; deamido-NAD(+) from nicotinate D-ribonucleotide: step 1/1.</text>
</comment>
<dbReference type="RefSeq" id="WP_261759709.1">
    <property type="nucleotide sequence ID" value="NZ_CP104562.2"/>
</dbReference>
<keyword evidence="9 11" id="KW-0520">NAD</keyword>
<comment type="catalytic activity">
    <reaction evidence="10 11">
        <text>nicotinate beta-D-ribonucleotide + ATP + H(+) = deamido-NAD(+) + diphosphate</text>
        <dbReference type="Rhea" id="RHEA:22860"/>
        <dbReference type="ChEBI" id="CHEBI:15378"/>
        <dbReference type="ChEBI" id="CHEBI:30616"/>
        <dbReference type="ChEBI" id="CHEBI:33019"/>
        <dbReference type="ChEBI" id="CHEBI:57502"/>
        <dbReference type="ChEBI" id="CHEBI:58437"/>
        <dbReference type="EC" id="2.7.7.18"/>
    </reaction>
</comment>
<evidence type="ECO:0000313" key="13">
    <source>
        <dbReference type="EMBL" id="UXH79891.1"/>
    </source>
</evidence>
<dbReference type="NCBIfam" id="TIGR00125">
    <property type="entry name" value="cyt_tran_rel"/>
    <property type="match status" value="1"/>
</dbReference>
<dbReference type="Proteomes" id="UP001064933">
    <property type="component" value="Chromosome"/>
</dbReference>
<evidence type="ECO:0000256" key="8">
    <source>
        <dbReference type="ARBA" id="ARBA00022840"/>
    </source>
</evidence>
<keyword evidence="5 11" id="KW-0808">Transferase</keyword>
<evidence type="ECO:0000313" key="14">
    <source>
        <dbReference type="Proteomes" id="UP001064933"/>
    </source>
</evidence>
<dbReference type="GO" id="GO:0004515">
    <property type="term" value="F:nicotinate-nucleotide adenylyltransferase activity"/>
    <property type="evidence" value="ECO:0007669"/>
    <property type="project" value="UniProtKB-EC"/>
</dbReference>
<keyword evidence="4 11" id="KW-0662">Pyridine nucleotide biosynthesis</keyword>
<evidence type="ECO:0000256" key="5">
    <source>
        <dbReference type="ARBA" id="ARBA00022679"/>
    </source>
</evidence>
<dbReference type="NCBIfam" id="TIGR00482">
    <property type="entry name" value="nicotinate (nicotinamide) nucleotide adenylyltransferase"/>
    <property type="match status" value="1"/>
</dbReference>
<feature type="domain" description="Cytidyltransferase-like" evidence="12">
    <location>
        <begin position="50"/>
        <end position="212"/>
    </location>
</feature>
<organism evidence="13 14">
    <name type="scientific">Roseateles amylovorans</name>
    <dbReference type="NCBI Taxonomy" id="2978473"/>
    <lineage>
        <taxon>Bacteria</taxon>
        <taxon>Pseudomonadati</taxon>
        <taxon>Pseudomonadota</taxon>
        <taxon>Betaproteobacteria</taxon>
        <taxon>Burkholderiales</taxon>
        <taxon>Sphaerotilaceae</taxon>
        <taxon>Roseateles</taxon>
    </lineage>
</organism>
<comment type="similarity">
    <text evidence="3 11">Belongs to the NadD family.</text>
</comment>
<accession>A0ABY6B3C4</accession>
<keyword evidence="6 11" id="KW-0548">Nucleotidyltransferase</keyword>
<keyword evidence="14" id="KW-1185">Reference proteome</keyword>
<dbReference type="InterPro" id="IPR004821">
    <property type="entry name" value="Cyt_trans-like"/>
</dbReference>
<dbReference type="Gene3D" id="3.40.50.620">
    <property type="entry name" value="HUPs"/>
    <property type="match status" value="1"/>
</dbReference>
<protein>
    <recommendedName>
        <fullName evidence="11">Probable nicotinate-nucleotide adenylyltransferase</fullName>
        <ecNumber evidence="11">2.7.7.18</ecNumber>
    </recommendedName>
    <alternativeName>
        <fullName evidence="11">Deamido-NAD(+) diphosphorylase</fullName>
    </alternativeName>
    <alternativeName>
        <fullName evidence="11">Deamido-NAD(+) pyrophosphorylase</fullName>
    </alternativeName>
    <alternativeName>
        <fullName evidence="11">Nicotinate mononucleotide adenylyltransferase</fullName>
        <shortName evidence="11">NaMN adenylyltransferase</shortName>
    </alternativeName>
</protein>
<evidence type="ECO:0000256" key="4">
    <source>
        <dbReference type="ARBA" id="ARBA00022642"/>
    </source>
</evidence>
<reference evidence="13" key="1">
    <citation type="submission" date="2022-10" db="EMBL/GenBank/DDBJ databases">
        <title>Characterization and whole genome sequencing of a new Roseateles species, isolated from fresh water.</title>
        <authorList>
            <person name="Guliayeva D.Y."/>
            <person name="Akhremchuk A.E."/>
            <person name="Sikolenko M.A."/>
            <person name="Valentovich L.N."/>
            <person name="Sidarenka A.V."/>
        </authorList>
    </citation>
    <scope>NUCLEOTIDE SEQUENCE</scope>
    <source>
        <strain evidence="13">BIM B-1768</strain>
    </source>
</reference>
<gene>
    <name evidence="11 13" type="primary">nadD</name>
    <name evidence="13" type="ORF">N4261_08420</name>
</gene>
<evidence type="ECO:0000256" key="9">
    <source>
        <dbReference type="ARBA" id="ARBA00023027"/>
    </source>
</evidence>